<feature type="non-terminal residue" evidence="1">
    <location>
        <position position="152"/>
    </location>
</feature>
<evidence type="ECO:0000313" key="1">
    <source>
        <dbReference type="EMBL" id="CAK9061172.1"/>
    </source>
</evidence>
<reference evidence="1 2" key="1">
    <citation type="submission" date="2024-02" db="EMBL/GenBank/DDBJ databases">
        <authorList>
            <person name="Chen Y."/>
            <person name="Shah S."/>
            <person name="Dougan E. K."/>
            <person name="Thang M."/>
            <person name="Chan C."/>
        </authorList>
    </citation>
    <scope>NUCLEOTIDE SEQUENCE [LARGE SCALE GENOMIC DNA]</scope>
</reference>
<dbReference type="Proteomes" id="UP001642464">
    <property type="component" value="Unassembled WGS sequence"/>
</dbReference>
<sequence>MSAEANHGSADEVACAKRRRSDVWPTATRAADAIGGRGAAGGCISGIHLVSMRLWQRPNRLHDCTYTHLGTTHMDICRRVRALELQPETVLFRTGGKNTIIVQDSTTQANRALGSTLTVTFDRPHQSQGPLAFPAQIEMEELVGRRMDLAAN</sequence>
<accession>A0ABP0NE82</accession>
<organism evidence="1 2">
    <name type="scientific">Durusdinium trenchii</name>
    <dbReference type="NCBI Taxonomy" id="1381693"/>
    <lineage>
        <taxon>Eukaryota</taxon>
        <taxon>Sar</taxon>
        <taxon>Alveolata</taxon>
        <taxon>Dinophyceae</taxon>
        <taxon>Suessiales</taxon>
        <taxon>Symbiodiniaceae</taxon>
        <taxon>Durusdinium</taxon>
    </lineage>
</organism>
<comment type="caution">
    <text evidence="1">The sequence shown here is derived from an EMBL/GenBank/DDBJ whole genome shotgun (WGS) entry which is preliminary data.</text>
</comment>
<keyword evidence="2" id="KW-1185">Reference proteome</keyword>
<dbReference type="EMBL" id="CAXAMM010027604">
    <property type="protein sequence ID" value="CAK9061172.1"/>
    <property type="molecule type" value="Genomic_DNA"/>
</dbReference>
<protein>
    <submittedName>
        <fullName evidence="1">Uncharacterized protein</fullName>
    </submittedName>
</protein>
<name>A0ABP0NE82_9DINO</name>
<gene>
    <name evidence="1" type="ORF">SCF082_LOCUS32084</name>
</gene>
<evidence type="ECO:0000313" key="2">
    <source>
        <dbReference type="Proteomes" id="UP001642464"/>
    </source>
</evidence>
<proteinExistence type="predicted"/>